<dbReference type="Pfam" id="PF01753">
    <property type="entry name" value="zf-MYND"/>
    <property type="match status" value="1"/>
</dbReference>
<dbReference type="OrthoDB" id="6153204at2759"/>
<keyword evidence="3" id="KW-0862">Zinc</keyword>
<reference evidence="6" key="1">
    <citation type="submission" date="2018-11" db="EMBL/GenBank/DDBJ databases">
        <authorList>
            <person name="Alioto T."/>
            <person name="Alioto T."/>
        </authorList>
    </citation>
    <scope>NUCLEOTIDE SEQUENCE</scope>
</reference>
<evidence type="ECO:0000313" key="7">
    <source>
        <dbReference type="Proteomes" id="UP000596742"/>
    </source>
</evidence>
<dbReference type="Proteomes" id="UP000596742">
    <property type="component" value="Unassembled WGS sequence"/>
</dbReference>
<keyword evidence="2 4" id="KW-0863">Zinc-finger</keyword>
<dbReference type="SUPFAM" id="SSF144232">
    <property type="entry name" value="HIT/MYND zinc finger-like"/>
    <property type="match status" value="1"/>
</dbReference>
<feature type="domain" description="MYND-type" evidence="5">
    <location>
        <begin position="315"/>
        <end position="354"/>
    </location>
</feature>
<keyword evidence="1" id="KW-0479">Metal-binding</keyword>
<gene>
    <name evidence="6" type="ORF">MGAL_10B035960</name>
</gene>
<evidence type="ECO:0000256" key="1">
    <source>
        <dbReference type="ARBA" id="ARBA00022723"/>
    </source>
</evidence>
<proteinExistence type="predicted"/>
<organism evidence="6 7">
    <name type="scientific">Mytilus galloprovincialis</name>
    <name type="common">Mediterranean mussel</name>
    <dbReference type="NCBI Taxonomy" id="29158"/>
    <lineage>
        <taxon>Eukaryota</taxon>
        <taxon>Metazoa</taxon>
        <taxon>Spiralia</taxon>
        <taxon>Lophotrochozoa</taxon>
        <taxon>Mollusca</taxon>
        <taxon>Bivalvia</taxon>
        <taxon>Autobranchia</taxon>
        <taxon>Pteriomorphia</taxon>
        <taxon>Mytilida</taxon>
        <taxon>Mytiloidea</taxon>
        <taxon>Mytilidae</taxon>
        <taxon>Mytilinae</taxon>
        <taxon>Mytilus</taxon>
    </lineage>
</organism>
<dbReference type="EMBL" id="UYJE01002837">
    <property type="protein sequence ID" value="VDI14185.1"/>
    <property type="molecule type" value="Genomic_DNA"/>
</dbReference>
<evidence type="ECO:0000259" key="5">
    <source>
        <dbReference type="PROSITE" id="PS50865"/>
    </source>
</evidence>
<protein>
    <recommendedName>
        <fullName evidence="5">MYND-type domain-containing protein</fullName>
    </recommendedName>
</protein>
<name>A0A8B6D4T5_MYTGA</name>
<sequence length="363" mass="42457">MLDHDYQQSNKNIANYIKFLWERLYLIQRVNTITEHTTAETKSSLSLLIPFINTNLASNISSIAIQHPNEHVRCFLLLGSLSYLIYGDLSGRLKFVSVLYAIGLYEDCHWFLEQEDEQYIKNRPSVCICSSTHFNLARIYNTHINTSEVFTCVSFFPSELQITPDAMQYEMFRCIGIRSQENQKSNVVYNCNYRAVVDCNIYFFLLKYLIKRKLRRYQETEHARLSIAELLFGTNVRHRDVACNVLTWMSCSDLMIPTALRFLKLSWLMMNSHNPVLPPAKEDMLQYQYNAAKLHALVLLYNTWFGKKLSSVHFCFQCFSYSQVKLLKCSGCKISTYCSKQCQSKNWKTHKAVCEIVRCYYST</sequence>
<evidence type="ECO:0000256" key="3">
    <source>
        <dbReference type="ARBA" id="ARBA00022833"/>
    </source>
</evidence>
<evidence type="ECO:0000256" key="4">
    <source>
        <dbReference type="PROSITE-ProRule" id="PRU00134"/>
    </source>
</evidence>
<dbReference type="PROSITE" id="PS50865">
    <property type="entry name" value="ZF_MYND_2"/>
    <property type="match status" value="1"/>
</dbReference>
<accession>A0A8B6D4T5</accession>
<dbReference type="AlphaFoldDB" id="A0A8B6D4T5"/>
<dbReference type="Gene3D" id="6.10.140.2220">
    <property type="match status" value="1"/>
</dbReference>
<comment type="caution">
    <text evidence="6">The sequence shown here is derived from an EMBL/GenBank/DDBJ whole genome shotgun (WGS) entry which is preliminary data.</text>
</comment>
<keyword evidence="7" id="KW-1185">Reference proteome</keyword>
<dbReference type="GO" id="GO:0008270">
    <property type="term" value="F:zinc ion binding"/>
    <property type="evidence" value="ECO:0007669"/>
    <property type="project" value="UniProtKB-KW"/>
</dbReference>
<dbReference type="InterPro" id="IPR002893">
    <property type="entry name" value="Znf_MYND"/>
</dbReference>
<evidence type="ECO:0000313" key="6">
    <source>
        <dbReference type="EMBL" id="VDI14185.1"/>
    </source>
</evidence>
<evidence type="ECO:0000256" key="2">
    <source>
        <dbReference type="ARBA" id="ARBA00022771"/>
    </source>
</evidence>